<feature type="region of interest" description="Disordered" evidence="1">
    <location>
        <begin position="188"/>
        <end position="217"/>
    </location>
</feature>
<feature type="region of interest" description="Disordered" evidence="1">
    <location>
        <begin position="1"/>
        <end position="71"/>
    </location>
</feature>
<feature type="compositionally biased region" description="Basic and acidic residues" evidence="1">
    <location>
        <begin position="188"/>
        <end position="202"/>
    </location>
</feature>
<evidence type="ECO:0000313" key="3">
    <source>
        <dbReference type="Proteomes" id="UP000510686"/>
    </source>
</evidence>
<keyword evidence="3" id="KW-1185">Reference proteome</keyword>
<sequence>MSLPSQVPTAPETRPATPVSQVEAQDEGLWMKGMIKSDGKKEPSGSVLSTPLHRGHGISSNEPSVAAPSDVTKAPFHKISRPEIFEEAPAELASSIHELDIGSGQIYKPHTDANPDLGDLIPGQSSGPYSNTSTSPLGIWDTSKDVPASSLLEMWTEEDLLKFGIHEGMDVNHGLPPFDENVREYHTEKTASNKGKSDDGIHDSSTPKPSASSVALGNRTESYGGINVTFGLPPWIETKFSETGETLEKNSNQYHLGAPFVQVSGLYPTPPRKDTDCKALRSVSLSAVGTPTVAESRTLPLAETKDTAATGDTDINSPCSRKIPSASERPESPFALRDVSVIPWTDCYPDDPDKARELATSTGVPGLQIYSVDIFTHATSDTQVLDEVDATQDSDNFRVEMGKQISPERPSVPGTKKPYDKFETKSSAETWDTDVDFDLNEGSRKMTEEDLRRLDLQSWWKEDLSDVTTGLPLISKEDLPGLENVCKESLFSVGGPAAEDSGENVAEKKTGIDRGHRRPPTANASSFLEMKVDPSIDVFGTTNRQESPGYTLPSVSSDWQPPKATQESQHNDSVRASSVTDSEGADGSGWVKVEIETGNLGQTDNV</sequence>
<protein>
    <submittedName>
        <fullName evidence="2">Uncharacterized protein</fullName>
    </submittedName>
</protein>
<feature type="region of interest" description="Disordered" evidence="1">
    <location>
        <begin position="308"/>
        <end position="331"/>
    </location>
</feature>
<proteinExistence type="predicted"/>
<dbReference type="Proteomes" id="UP000510686">
    <property type="component" value="Chromosome 7"/>
</dbReference>
<evidence type="ECO:0000256" key="1">
    <source>
        <dbReference type="SAM" id="MobiDB-lite"/>
    </source>
</evidence>
<feature type="compositionally biased region" description="Polar residues" evidence="1">
    <location>
        <begin position="540"/>
        <end position="568"/>
    </location>
</feature>
<organism evidence="2 3">
    <name type="scientific">Metarhizium brunneum</name>
    <dbReference type="NCBI Taxonomy" id="500148"/>
    <lineage>
        <taxon>Eukaryota</taxon>
        <taxon>Fungi</taxon>
        <taxon>Dikarya</taxon>
        <taxon>Ascomycota</taxon>
        <taxon>Pezizomycotina</taxon>
        <taxon>Sordariomycetes</taxon>
        <taxon>Hypocreomycetidae</taxon>
        <taxon>Hypocreales</taxon>
        <taxon>Clavicipitaceae</taxon>
        <taxon>Metarhizium</taxon>
    </lineage>
</organism>
<dbReference type="AlphaFoldDB" id="A0A7D5ZAV8"/>
<dbReference type="OrthoDB" id="4939479at2759"/>
<dbReference type="RefSeq" id="XP_014539752.1">
    <property type="nucleotide sequence ID" value="XM_014684266.1"/>
</dbReference>
<feature type="region of interest" description="Disordered" evidence="1">
    <location>
        <begin position="496"/>
        <end position="606"/>
    </location>
</feature>
<accession>A0A7D5ZAV8</accession>
<feature type="compositionally biased region" description="Basic and acidic residues" evidence="1">
    <location>
        <begin position="505"/>
        <end position="514"/>
    </location>
</feature>
<dbReference type="GeneID" id="26247417"/>
<feature type="compositionally biased region" description="Polar residues" evidence="1">
    <location>
        <begin position="203"/>
        <end position="217"/>
    </location>
</feature>
<evidence type="ECO:0000313" key="2">
    <source>
        <dbReference type="EMBL" id="QLI74687.1"/>
    </source>
</evidence>
<dbReference type="KEGG" id="mbrn:26247417"/>
<reference evidence="2 3" key="1">
    <citation type="submission" date="2020-07" db="EMBL/GenBank/DDBJ databases">
        <title>Telomere length de novo assembly of all 7 chromosomes of the fungus, Metarhizium brunneum, using a novel assembly pipeline.</title>
        <authorList>
            <person name="Saud z."/>
            <person name="Kortsinoglou A."/>
            <person name="Kouvelis V.N."/>
            <person name="Butt T.M."/>
        </authorList>
    </citation>
    <scope>NUCLEOTIDE SEQUENCE [LARGE SCALE GENOMIC DNA]</scope>
    <source>
        <strain evidence="2 3">4556</strain>
    </source>
</reference>
<dbReference type="EMBL" id="CP058938">
    <property type="protein sequence ID" value="QLI74687.1"/>
    <property type="molecule type" value="Genomic_DNA"/>
</dbReference>
<gene>
    <name evidence="2" type="ORF">G6M90_00g113550</name>
</gene>
<name>A0A7D5ZAV8_9HYPO</name>